<evidence type="ECO:0000313" key="2">
    <source>
        <dbReference type="EMBL" id="MCI07775.1"/>
    </source>
</evidence>
<name>A0A392PA49_9FABA</name>
<reference evidence="2 3" key="1">
    <citation type="journal article" date="2018" name="Front. Plant Sci.">
        <title>Red Clover (Trifolium pratense) and Zigzag Clover (T. medium) - A Picture of Genomic Similarities and Differences.</title>
        <authorList>
            <person name="Dluhosova J."/>
            <person name="Istvanek J."/>
            <person name="Nedelnik J."/>
            <person name="Repkova J."/>
        </authorList>
    </citation>
    <scope>NUCLEOTIDE SEQUENCE [LARGE SCALE GENOMIC DNA]</scope>
    <source>
        <strain evidence="3">cv. 10/8</strain>
        <tissue evidence="2">Leaf</tissue>
    </source>
</reference>
<dbReference type="AlphaFoldDB" id="A0A392PA49"/>
<feature type="non-terminal residue" evidence="2">
    <location>
        <position position="1"/>
    </location>
</feature>
<protein>
    <submittedName>
        <fullName evidence="2">Uncharacterized protein</fullName>
    </submittedName>
</protein>
<keyword evidence="3" id="KW-1185">Reference proteome</keyword>
<organism evidence="2 3">
    <name type="scientific">Trifolium medium</name>
    <dbReference type="NCBI Taxonomy" id="97028"/>
    <lineage>
        <taxon>Eukaryota</taxon>
        <taxon>Viridiplantae</taxon>
        <taxon>Streptophyta</taxon>
        <taxon>Embryophyta</taxon>
        <taxon>Tracheophyta</taxon>
        <taxon>Spermatophyta</taxon>
        <taxon>Magnoliopsida</taxon>
        <taxon>eudicotyledons</taxon>
        <taxon>Gunneridae</taxon>
        <taxon>Pentapetalae</taxon>
        <taxon>rosids</taxon>
        <taxon>fabids</taxon>
        <taxon>Fabales</taxon>
        <taxon>Fabaceae</taxon>
        <taxon>Papilionoideae</taxon>
        <taxon>50 kb inversion clade</taxon>
        <taxon>NPAAA clade</taxon>
        <taxon>Hologalegina</taxon>
        <taxon>IRL clade</taxon>
        <taxon>Trifolieae</taxon>
        <taxon>Trifolium</taxon>
    </lineage>
</organism>
<accession>A0A392PA49</accession>
<comment type="caution">
    <text evidence="2">The sequence shown here is derived from an EMBL/GenBank/DDBJ whole genome shotgun (WGS) entry which is preliminary data.</text>
</comment>
<dbReference type="Proteomes" id="UP000265520">
    <property type="component" value="Unassembled WGS sequence"/>
</dbReference>
<proteinExistence type="predicted"/>
<evidence type="ECO:0000313" key="3">
    <source>
        <dbReference type="Proteomes" id="UP000265520"/>
    </source>
</evidence>
<feature type="compositionally biased region" description="Basic and acidic residues" evidence="1">
    <location>
        <begin position="10"/>
        <end position="19"/>
    </location>
</feature>
<evidence type="ECO:0000256" key="1">
    <source>
        <dbReference type="SAM" id="MobiDB-lite"/>
    </source>
</evidence>
<dbReference type="EMBL" id="LXQA010066616">
    <property type="protein sequence ID" value="MCI07775.1"/>
    <property type="molecule type" value="Genomic_DNA"/>
</dbReference>
<sequence length="46" mass="5180">EARGLGIDDGFAKESVAEKGEEEQDAMVDKSVKRRDISPQYLLNKR</sequence>
<feature type="region of interest" description="Disordered" evidence="1">
    <location>
        <begin position="1"/>
        <end position="33"/>
    </location>
</feature>